<evidence type="ECO:0000256" key="1">
    <source>
        <dbReference type="SAM" id="MobiDB-lite"/>
    </source>
</evidence>
<comment type="caution">
    <text evidence="2">The sequence shown here is derived from an EMBL/GenBank/DDBJ whole genome shotgun (WGS) entry which is preliminary data.</text>
</comment>
<feature type="region of interest" description="Disordered" evidence="1">
    <location>
        <begin position="133"/>
        <end position="154"/>
    </location>
</feature>
<reference evidence="2" key="1">
    <citation type="journal article" date="2014" name="Front. Microbiol.">
        <title>High frequency of phylogenetically diverse reductive dehalogenase-homologous genes in deep subseafloor sedimentary metagenomes.</title>
        <authorList>
            <person name="Kawai M."/>
            <person name="Futagami T."/>
            <person name="Toyoda A."/>
            <person name="Takaki Y."/>
            <person name="Nishi S."/>
            <person name="Hori S."/>
            <person name="Arai W."/>
            <person name="Tsubouchi T."/>
            <person name="Morono Y."/>
            <person name="Uchiyama I."/>
            <person name="Ito T."/>
            <person name="Fujiyama A."/>
            <person name="Inagaki F."/>
            <person name="Takami H."/>
        </authorList>
    </citation>
    <scope>NUCLEOTIDE SEQUENCE</scope>
    <source>
        <strain evidence="2">Expedition CK06-06</strain>
    </source>
</reference>
<sequence length="154" mass="16224">LLVGLLGTVIGGILYMRRRTDGLYGDVQGAINDFFDPKDAETPSLFMQTVDAVGQTIGNRIATQVEARVMASRSHEAKAENLLAEDLVTDIASQENPLLGMALDSLPAVRKRLAKNPTALSVLLPMLAKLGKSQAGSHNSGAPGDVAKRIKGGS</sequence>
<name>X1JXG1_9ZZZZ</name>
<feature type="non-terminal residue" evidence="2">
    <location>
        <position position="1"/>
    </location>
</feature>
<dbReference type="EMBL" id="BARV01003036">
    <property type="protein sequence ID" value="GAH98842.1"/>
    <property type="molecule type" value="Genomic_DNA"/>
</dbReference>
<accession>X1JXG1</accession>
<gene>
    <name evidence="2" type="ORF">S06H3_07484</name>
</gene>
<evidence type="ECO:0000313" key="2">
    <source>
        <dbReference type="EMBL" id="GAH98842.1"/>
    </source>
</evidence>
<dbReference type="AlphaFoldDB" id="X1JXG1"/>
<organism evidence="2">
    <name type="scientific">marine sediment metagenome</name>
    <dbReference type="NCBI Taxonomy" id="412755"/>
    <lineage>
        <taxon>unclassified sequences</taxon>
        <taxon>metagenomes</taxon>
        <taxon>ecological metagenomes</taxon>
    </lineage>
</organism>
<proteinExistence type="predicted"/>
<protein>
    <submittedName>
        <fullName evidence="2">Uncharacterized protein</fullName>
    </submittedName>
</protein>